<evidence type="ECO:0000313" key="1">
    <source>
        <dbReference type="EMBL" id="MCT7965370.1"/>
    </source>
</evidence>
<protein>
    <submittedName>
        <fullName evidence="1">DUF4258 domain-containing protein</fullName>
    </submittedName>
</protein>
<name>A0ABT2MMZ8_9CYAN</name>
<proteinExistence type="predicted"/>
<dbReference type="InterPro" id="IPR025354">
    <property type="entry name" value="DUF4258"/>
</dbReference>
<evidence type="ECO:0000313" key="2">
    <source>
        <dbReference type="Proteomes" id="UP001525890"/>
    </source>
</evidence>
<organism evidence="1 2">
    <name type="scientific">Laspinema palackyanum D2a</name>
    <dbReference type="NCBI Taxonomy" id="2953684"/>
    <lineage>
        <taxon>Bacteria</taxon>
        <taxon>Bacillati</taxon>
        <taxon>Cyanobacteriota</taxon>
        <taxon>Cyanophyceae</taxon>
        <taxon>Oscillatoriophycideae</taxon>
        <taxon>Oscillatoriales</taxon>
        <taxon>Laspinemataceae</taxon>
        <taxon>Laspinema</taxon>
        <taxon>Laspinema palackyanum</taxon>
    </lineage>
</organism>
<sequence>MGSCLPSGGQNFYPAIGNGMIEEIRDKIKAGNYEFSKHAFDQSIIRNISVLEIREAIESGNIIENYPTDKYGPSCLIFGYTQLQRPLHIQCSYPSRPRVKIITLYEPDVNRWINFETRKP</sequence>
<dbReference type="EMBL" id="JAMXFF010000003">
    <property type="protein sequence ID" value="MCT7965370.1"/>
    <property type="molecule type" value="Genomic_DNA"/>
</dbReference>
<keyword evidence="2" id="KW-1185">Reference proteome</keyword>
<dbReference type="RefSeq" id="WP_368005069.1">
    <property type="nucleotide sequence ID" value="NZ_JAMXFF010000003.1"/>
</dbReference>
<reference evidence="1 2" key="1">
    <citation type="journal article" date="2022" name="Front. Microbiol.">
        <title>High genomic differentiation and limited gene flow indicate recent cryptic speciation within the genus Laspinema (cyanobacteria).</title>
        <authorList>
            <person name="Stanojkovic A."/>
            <person name="Skoupy S."/>
            <person name="Skaloud P."/>
            <person name="Dvorak P."/>
        </authorList>
    </citation>
    <scope>NUCLEOTIDE SEQUENCE [LARGE SCALE GENOMIC DNA]</scope>
    <source>
        <strain evidence="1 2">D2a</strain>
    </source>
</reference>
<accession>A0ABT2MMZ8</accession>
<dbReference type="Proteomes" id="UP001525890">
    <property type="component" value="Unassembled WGS sequence"/>
</dbReference>
<comment type="caution">
    <text evidence="1">The sequence shown here is derived from an EMBL/GenBank/DDBJ whole genome shotgun (WGS) entry which is preliminary data.</text>
</comment>
<gene>
    <name evidence="1" type="ORF">NG799_03355</name>
</gene>
<dbReference type="Pfam" id="PF14076">
    <property type="entry name" value="DUF4258"/>
    <property type="match status" value="1"/>
</dbReference>